<evidence type="ECO:0000256" key="1">
    <source>
        <dbReference type="ARBA" id="ARBA00022723"/>
    </source>
</evidence>
<dbReference type="InterPro" id="IPR051610">
    <property type="entry name" value="GPI/OXD"/>
</dbReference>
<dbReference type="AlphaFoldDB" id="A0A9D1N2H9"/>
<feature type="domain" description="Cupin type-2" evidence="2">
    <location>
        <begin position="44"/>
        <end position="111"/>
    </location>
</feature>
<name>A0A9D1N2H9_9FIRM</name>
<accession>A0A9D1N2H9</accession>
<reference evidence="3" key="1">
    <citation type="submission" date="2020-10" db="EMBL/GenBank/DDBJ databases">
        <authorList>
            <person name="Gilroy R."/>
        </authorList>
    </citation>
    <scope>NUCLEOTIDE SEQUENCE</scope>
    <source>
        <strain evidence="3">ChiGjej2B2-16831</strain>
    </source>
</reference>
<dbReference type="CDD" id="cd02221">
    <property type="entry name" value="cupin_TM1287-like"/>
    <property type="match status" value="1"/>
</dbReference>
<dbReference type="InterPro" id="IPR014710">
    <property type="entry name" value="RmlC-like_jellyroll"/>
</dbReference>
<comment type="caution">
    <text evidence="3">The sequence shown here is derived from an EMBL/GenBank/DDBJ whole genome shotgun (WGS) entry which is preliminary data.</text>
</comment>
<dbReference type="GO" id="GO:0046872">
    <property type="term" value="F:metal ion binding"/>
    <property type="evidence" value="ECO:0007669"/>
    <property type="project" value="UniProtKB-KW"/>
</dbReference>
<organism evidence="3 4">
    <name type="scientific">Candidatus Aphodomorpha intestinavium</name>
    <dbReference type="NCBI Taxonomy" id="2840672"/>
    <lineage>
        <taxon>Bacteria</taxon>
        <taxon>Bacillati</taxon>
        <taxon>Bacillota</taxon>
        <taxon>Clostridia</taxon>
        <taxon>Eubacteriales</taxon>
        <taxon>Candidatus Aphodomorpha</taxon>
    </lineage>
</organism>
<dbReference type="SUPFAM" id="SSF51182">
    <property type="entry name" value="RmlC-like cupins"/>
    <property type="match status" value="1"/>
</dbReference>
<keyword evidence="1" id="KW-0479">Metal-binding</keyword>
<protein>
    <submittedName>
        <fullName evidence="3">Cupin domain-containing protein</fullName>
    </submittedName>
</protein>
<gene>
    <name evidence="3" type="ORF">IAD24_01880</name>
</gene>
<reference evidence="3" key="2">
    <citation type="journal article" date="2021" name="PeerJ">
        <title>Extensive microbial diversity within the chicken gut microbiome revealed by metagenomics and culture.</title>
        <authorList>
            <person name="Gilroy R."/>
            <person name="Ravi A."/>
            <person name="Getino M."/>
            <person name="Pursley I."/>
            <person name="Horton D.L."/>
            <person name="Alikhan N.F."/>
            <person name="Baker D."/>
            <person name="Gharbi K."/>
            <person name="Hall N."/>
            <person name="Watson M."/>
            <person name="Adriaenssens E.M."/>
            <person name="Foster-Nyarko E."/>
            <person name="Jarju S."/>
            <person name="Secka A."/>
            <person name="Antonio M."/>
            <person name="Oren A."/>
            <person name="Chaudhuri R.R."/>
            <person name="La Ragione R."/>
            <person name="Hildebrand F."/>
            <person name="Pallen M.J."/>
        </authorList>
    </citation>
    <scope>NUCLEOTIDE SEQUENCE</scope>
    <source>
        <strain evidence="3">ChiGjej2B2-16831</strain>
    </source>
</reference>
<evidence type="ECO:0000259" key="2">
    <source>
        <dbReference type="Pfam" id="PF07883"/>
    </source>
</evidence>
<evidence type="ECO:0000313" key="3">
    <source>
        <dbReference type="EMBL" id="HIU93885.1"/>
    </source>
</evidence>
<proteinExistence type="predicted"/>
<dbReference type="Proteomes" id="UP000824128">
    <property type="component" value="Unassembled WGS sequence"/>
</dbReference>
<evidence type="ECO:0000313" key="4">
    <source>
        <dbReference type="Proteomes" id="UP000824128"/>
    </source>
</evidence>
<dbReference type="Gene3D" id="2.60.120.10">
    <property type="entry name" value="Jelly Rolls"/>
    <property type="match status" value="1"/>
</dbReference>
<dbReference type="PANTHER" id="PTHR35848:SF6">
    <property type="entry name" value="CUPIN TYPE-2 DOMAIN-CONTAINING PROTEIN"/>
    <property type="match status" value="1"/>
</dbReference>
<dbReference type="PANTHER" id="PTHR35848">
    <property type="entry name" value="OXALATE-BINDING PROTEIN"/>
    <property type="match status" value="1"/>
</dbReference>
<dbReference type="EMBL" id="DVNZ01000060">
    <property type="protein sequence ID" value="HIU93885.1"/>
    <property type="molecule type" value="Genomic_DNA"/>
</dbReference>
<sequence length="116" mass="12412">MVRKGDERRVEVAEHKFGADGFITVRNLTNGEVELNGKGRVFAHTTLLPGCGIGFHMHNGESETYYIYSGSGEFNDNGTIVPVSAGDVTITPSGTGHGLQNTGTEPMEIIALILYA</sequence>
<dbReference type="Pfam" id="PF07883">
    <property type="entry name" value="Cupin_2"/>
    <property type="match status" value="1"/>
</dbReference>
<dbReference type="InterPro" id="IPR011051">
    <property type="entry name" value="RmlC_Cupin_sf"/>
</dbReference>
<dbReference type="InterPro" id="IPR013096">
    <property type="entry name" value="Cupin_2"/>
</dbReference>